<proteinExistence type="inferred from homology"/>
<name>A0A919GAI8_9ACTN</name>
<dbReference type="AlphaFoldDB" id="A0A919GAI8"/>
<dbReference type="Pfam" id="PF00005">
    <property type="entry name" value="ABC_tran"/>
    <property type="match status" value="1"/>
</dbReference>
<protein>
    <recommendedName>
        <fullName evidence="4">ABC transporter domain-containing protein</fullName>
    </recommendedName>
</protein>
<dbReference type="RefSeq" id="WP_190214178.1">
    <property type="nucleotide sequence ID" value="NZ_BNBO01000048.1"/>
</dbReference>
<feature type="region of interest" description="Disordered" evidence="3">
    <location>
        <begin position="293"/>
        <end position="364"/>
    </location>
</feature>
<sequence>MIQITGLTKVYRRGRPPALLDLTLDVRPGLVTALLGPEESGKSTALRLMLDLERGQGVTLFGGRTYRGLRRPEREVGVVLPTVGGMAGHPGRTARGHLRMLAAAAGVPTGRADELLEQTRLAAVAGHRLRVFSPGMNRRLILAGALLGAPGTLVLDAPTEGLSPRNIEWFHSFLRSFAVAGGTVLVTTRTPQEAAQLADRVATLEQGRLVADQPVADFRRTRLRPEVSVRGPQMARLADLLLGQGALVRRDGAVGLAVSGIGRTEIGELAYRHGILLHELAERVVEQPAPRAVLPASSGRSGQVQLHKARTASDGSQPAPTVPGPQAAPGPHGTPGPQPVASPPAAPIPHAAQSPEPARARQAVLTAPAAPAAPVVPVAQAVQAPQAPLGTQSRVPDVLLTETQHLAPLEPLSPTQALPVMQAPPGSVPSSLPPSPLPPSLAPSLSAPLSPAQQVPQGRQAPEPGYALRAAFAGAVGTNLATATASATTSATATTTASAAGTAGTAAVGAAATGTVSTGTASGASALSGAGAHARPSDPATPAPVVGPDHRSE</sequence>
<evidence type="ECO:0000256" key="2">
    <source>
        <dbReference type="ARBA" id="ARBA00022448"/>
    </source>
</evidence>
<dbReference type="SUPFAM" id="SSF52540">
    <property type="entry name" value="P-loop containing nucleoside triphosphate hydrolases"/>
    <property type="match status" value="1"/>
</dbReference>
<feature type="compositionally biased region" description="Pro residues" evidence="3">
    <location>
        <begin position="431"/>
        <end position="441"/>
    </location>
</feature>
<evidence type="ECO:0000256" key="3">
    <source>
        <dbReference type="SAM" id="MobiDB-lite"/>
    </source>
</evidence>
<evidence type="ECO:0000256" key="1">
    <source>
        <dbReference type="ARBA" id="ARBA00005417"/>
    </source>
</evidence>
<evidence type="ECO:0000313" key="5">
    <source>
        <dbReference type="EMBL" id="GHH80613.1"/>
    </source>
</evidence>
<dbReference type="GO" id="GO:0016887">
    <property type="term" value="F:ATP hydrolysis activity"/>
    <property type="evidence" value="ECO:0007669"/>
    <property type="project" value="InterPro"/>
</dbReference>
<comment type="similarity">
    <text evidence="1">Belongs to the ABC transporter superfamily.</text>
</comment>
<dbReference type="InterPro" id="IPR027417">
    <property type="entry name" value="P-loop_NTPase"/>
</dbReference>
<dbReference type="GeneID" id="95356459"/>
<reference evidence="5" key="1">
    <citation type="journal article" date="2014" name="Int. J. Syst. Evol. Microbiol.">
        <title>Complete genome sequence of Corynebacterium casei LMG S-19264T (=DSM 44701T), isolated from a smear-ripened cheese.</title>
        <authorList>
            <consortium name="US DOE Joint Genome Institute (JGI-PGF)"/>
            <person name="Walter F."/>
            <person name="Albersmeier A."/>
            <person name="Kalinowski J."/>
            <person name="Ruckert C."/>
        </authorList>
    </citation>
    <scope>NUCLEOTIDE SEQUENCE</scope>
    <source>
        <strain evidence="5">JCM 4646</strain>
    </source>
</reference>
<feature type="compositionally biased region" description="Low complexity" evidence="3">
    <location>
        <begin position="348"/>
        <end position="364"/>
    </location>
</feature>
<gene>
    <name evidence="5" type="ORF">GCM10018781_61450</name>
</gene>
<dbReference type="Proteomes" id="UP000617734">
    <property type="component" value="Unassembled WGS sequence"/>
</dbReference>
<feature type="domain" description="ABC transporter" evidence="4">
    <location>
        <begin position="2"/>
        <end position="231"/>
    </location>
</feature>
<comment type="caution">
    <text evidence="5">The sequence shown here is derived from an EMBL/GenBank/DDBJ whole genome shotgun (WGS) entry which is preliminary data.</text>
</comment>
<feature type="compositionally biased region" description="Pro residues" evidence="3">
    <location>
        <begin position="320"/>
        <end position="347"/>
    </location>
</feature>
<evidence type="ECO:0000313" key="6">
    <source>
        <dbReference type="Proteomes" id="UP000617734"/>
    </source>
</evidence>
<feature type="compositionally biased region" description="Low complexity" evidence="3">
    <location>
        <begin position="509"/>
        <end position="532"/>
    </location>
</feature>
<accession>A0A919GAI8</accession>
<dbReference type="PANTHER" id="PTHR43335:SF4">
    <property type="entry name" value="ABC TRANSPORTER, ATP-BINDING PROTEIN"/>
    <property type="match status" value="1"/>
</dbReference>
<reference evidence="5" key="2">
    <citation type="submission" date="2020-09" db="EMBL/GenBank/DDBJ databases">
        <authorList>
            <person name="Sun Q."/>
            <person name="Ohkuma M."/>
        </authorList>
    </citation>
    <scope>NUCLEOTIDE SEQUENCE</scope>
    <source>
        <strain evidence="5">JCM 4646</strain>
    </source>
</reference>
<evidence type="ECO:0000259" key="4">
    <source>
        <dbReference type="PROSITE" id="PS50893"/>
    </source>
</evidence>
<feature type="region of interest" description="Disordered" evidence="3">
    <location>
        <begin position="416"/>
        <end position="461"/>
    </location>
</feature>
<organism evidence="5 6">
    <name type="scientific">Kitasatospora indigofera</name>
    <dbReference type="NCBI Taxonomy" id="67307"/>
    <lineage>
        <taxon>Bacteria</taxon>
        <taxon>Bacillati</taxon>
        <taxon>Actinomycetota</taxon>
        <taxon>Actinomycetes</taxon>
        <taxon>Kitasatosporales</taxon>
        <taxon>Streptomycetaceae</taxon>
        <taxon>Kitasatospora</taxon>
    </lineage>
</organism>
<feature type="region of interest" description="Disordered" evidence="3">
    <location>
        <begin position="509"/>
        <end position="553"/>
    </location>
</feature>
<dbReference type="EMBL" id="BNBO01000048">
    <property type="protein sequence ID" value="GHH80613.1"/>
    <property type="molecule type" value="Genomic_DNA"/>
</dbReference>
<dbReference type="PANTHER" id="PTHR43335">
    <property type="entry name" value="ABC TRANSPORTER, ATP-BINDING PROTEIN"/>
    <property type="match status" value="1"/>
</dbReference>
<feature type="compositionally biased region" description="Low complexity" evidence="3">
    <location>
        <begin position="442"/>
        <end position="452"/>
    </location>
</feature>
<dbReference type="InterPro" id="IPR003439">
    <property type="entry name" value="ABC_transporter-like_ATP-bd"/>
</dbReference>
<dbReference type="Gene3D" id="3.40.50.300">
    <property type="entry name" value="P-loop containing nucleotide triphosphate hydrolases"/>
    <property type="match status" value="1"/>
</dbReference>
<keyword evidence="2" id="KW-0813">Transport</keyword>
<dbReference type="GO" id="GO:0005524">
    <property type="term" value="F:ATP binding"/>
    <property type="evidence" value="ECO:0007669"/>
    <property type="project" value="InterPro"/>
</dbReference>
<keyword evidence="6" id="KW-1185">Reference proteome</keyword>
<dbReference type="PROSITE" id="PS50893">
    <property type="entry name" value="ABC_TRANSPORTER_2"/>
    <property type="match status" value="1"/>
</dbReference>